<dbReference type="GO" id="GO:0006419">
    <property type="term" value="P:alanyl-tRNA aminoacylation"/>
    <property type="evidence" value="ECO:0007669"/>
    <property type="project" value="InterPro"/>
</dbReference>
<dbReference type="FunFam" id="2.40.30.130:FF:000003">
    <property type="entry name" value="alanyl-tRNA editing protein Aarsd1"/>
    <property type="match status" value="1"/>
</dbReference>
<dbReference type="EMBL" id="GIIL01001767">
    <property type="protein sequence ID" value="NOV45493.1"/>
    <property type="molecule type" value="Transcribed_RNA"/>
</dbReference>
<sequence length="398" mass="44462">MVFKCQEDSFLQEFTSKIISCEKSIATLIIDGNKQKVEGYDVIMEDTILFPEGGGQPCDTGLINDTEVLQVTRKGSQAIHFVKSPLEVNSTANQKINWSRRLDHMQQHSGQHLLSAVLETKYNFNTLSWWLGETVSYIELDTKQITEEQKNEVEEILNDYIRQNVSVNVLVYDKGDPKINEATRNGKTLPADHEGAVRLIEIEGVDLNPCCGTHVSALSQLQAIKLLGAEKGKQGRINLHFLVGGRVLRYLQNCIERENALTDILKGGPKSHPDLAQKLLTAQKTASKSLQTCLKYIAKLEAEKLLAMEPKPKYFSLHNSEAAEFPDFMNCFIKEVNSTEILLFLTIGNEKGAGNMVLYGPEEVVQDCGPKICELLNGKGAGKGNKYQAKRLHGWRKV</sequence>
<dbReference type="GO" id="GO:0005524">
    <property type="term" value="F:ATP binding"/>
    <property type="evidence" value="ECO:0007669"/>
    <property type="project" value="InterPro"/>
</dbReference>
<evidence type="ECO:0000256" key="6">
    <source>
        <dbReference type="ARBA" id="ARBA00022833"/>
    </source>
</evidence>
<comment type="function">
    <text evidence="8">Functions in trans to edit the amino acid moiety from incorrectly charged tRNA(Ala).</text>
</comment>
<dbReference type="InterPro" id="IPR009000">
    <property type="entry name" value="Transl_B-barrel_sf"/>
</dbReference>
<dbReference type="GO" id="GO:0003676">
    <property type="term" value="F:nucleic acid binding"/>
    <property type="evidence" value="ECO:0007669"/>
    <property type="project" value="InterPro"/>
</dbReference>
<dbReference type="SUPFAM" id="SSF55186">
    <property type="entry name" value="ThrRS/AlaRS common domain"/>
    <property type="match status" value="1"/>
</dbReference>
<evidence type="ECO:0000256" key="2">
    <source>
        <dbReference type="ARBA" id="ARBA00004496"/>
    </source>
</evidence>
<protein>
    <submittedName>
        <fullName evidence="10">Putative alanyl-trna editing protein aarsd1-a</fullName>
    </submittedName>
</protein>
<dbReference type="InterPro" id="IPR012947">
    <property type="entry name" value="tRNA_SAD"/>
</dbReference>
<keyword evidence="7" id="KW-0648">Protein biosynthesis</keyword>
<reference evidence="10" key="1">
    <citation type="submission" date="2020-03" db="EMBL/GenBank/DDBJ databases">
        <title>Transcriptomic Profiling of the Digestive Tract of the Rat Flea, Xenopsylla cheopis, Following Blood Feeding and Infection with Yersinia pestis.</title>
        <authorList>
            <person name="Bland D.M."/>
            <person name="Martens C.A."/>
            <person name="Virtaneva K."/>
            <person name="Kanakabandi K."/>
            <person name="Long D."/>
            <person name="Rosenke R."/>
            <person name="Saturday G.A."/>
            <person name="Hoyt F.H."/>
            <person name="Bruno D.P."/>
            <person name="Ribeiro J.M.C."/>
            <person name="Hinnebusch J."/>
        </authorList>
    </citation>
    <scope>NUCLEOTIDE SEQUENCE</scope>
</reference>
<keyword evidence="5" id="KW-0479">Metal-binding</keyword>
<evidence type="ECO:0000313" key="10">
    <source>
        <dbReference type="EMBL" id="NOV45493.1"/>
    </source>
</evidence>
<comment type="subcellular location">
    <subcellularLocation>
        <location evidence="2">Cytoplasm</location>
    </subcellularLocation>
</comment>
<feature type="domain" description="Alanyl-transfer RNA synthetases family profile" evidence="9">
    <location>
        <begin position="1"/>
        <end position="253"/>
    </location>
</feature>
<dbReference type="InterPro" id="IPR018165">
    <property type="entry name" value="Ala-tRNA-synth_IIc_core"/>
</dbReference>
<evidence type="ECO:0000256" key="1">
    <source>
        <dbReference type="ARBA" id="ARBA00001947"/>
    </source>
</evidence>
<dbReference type="Pfam" id="PF07973">
    <property type="entry name" value="tRNA_SAD"/>
    <property type="match status" value="1"/>
</dbReference>
<keyword evidence="6" id="KW-0862">Zinc</keyword>
<name>A0A6M2DGP9_XENCH</name>
<dbReference type="GO" id="GO:0046872">
    <property type="term" value="F:metal ion binding"/>
    <property type="evidence" value="ECO:0007669"/>
    <property type="project" value="UniProtKB-KW"/>
</dbReference>
<comment type="cofactor">
    <cofactor evidence="1">
        <name>Zn(2+)</name>
        <dbReference type="ChEBI" id="CHEBI:29105"/>
    </cofactor>
</comment>
<keyword evidence="4" id="KW-0963">Cytoplasm</keyword>
<evidence type="ECO:0000256" key="3">
    <source>
        <dbReference type="ARBA" id="ARBA00008429"/>
    </source>
</evidence>
<dbReference type="GO" id="GO:0002196">
    <property type="term" value="F:Ser-tRNA(Ala) deacylase activity"/>
    <property type="evidence" value="ECO:0007669"/>
    <property type="project" value="TreeGrafter"/>
</dbReference>
<dbReference type="PANTHER" id="PTHR43462:SF1">
    <property type="entry name" value="ALANYL-TRNA EDITING PROTEIN AARSD1"/>
    <property type="match status" value="1"/>
</dbReference>
<dbReference type="GO" id="GO:0004813">
    <property type="term" value="F:alanine-tRNA ligase activity"/>
    <property type="evidence" value="ECO:0007669"/>
    <property type="project" value="InterPro"/>
</dbReference>
<dbReference type="AlphaFoldDB" id="A0A6M2DGP9"/>
<dbReference type="InterPro" id="IPR051335">
    <property type="entry name" value="Alanyl-tRNA_Editing_Enzymes"/>
</dbReference>
<dbReference type="Gene3D" id="2.40.30.130">
    <property type="match status" value="1"/>
</dbReference>
<dbReference type="InterPro" id="IPR018163">
    <property type="entry name" value="Thr/Ala-tRNA-synth_IIc_edit"/>
</dbReference>
<comment type="similarity">
    <text evidence="3">Belongs to the class-II aminoacyl-tRNA synthetase family. Alax-L subfamily.</text>
</comment>
<organism evidence="10">
    <name type="scientific">Xenopsylla cheopis</name>
    <name type="common">Oriental rat flea</name>
    <name type="synonym">Pulex cheopis</name>
    <dbReference type="NCBI Taxonomy" id="163159"/>
    <lineage>
        <taxon>Eukaryota</taxon>
        <taxon>Metazoa</taxon>
        <taxon>Ecdysozoa</taxon>
        <taxon>Arthropoda</taxon>
        <taxon>Hexapoda</taxon>
        <taxon>Insecta</taxon>
        <taxon>Pterygota</taxon>
        <taxon>Neoptera</taxon>
        <taxon>Endopterygota</taxon>
        <taxon>Siphonaptera</taxon>
        <taxon>Pulicidae</taxon>
        <taxon>Xenopsyllinae</taxon>
        <taxon>Xenopsylla</taxon>
    </lineage>
</organism>
<evidence type="ECO:0000256" key="5">
    <source>
        <dbReference type="ARBA" id="ARBA00022723"/>
    </source>
</evidence>
<dbReference type="FunFam" id="3.30.980.10:FF:000007">
    <property type="entry name" value="alanyl-tRNA editing protein Aarsd1"/>
    <property type="match status" value="1"/>
</dbReference>
<proteinExistence type="inferred from homology"/>
<evidence type="ECO:0000259" key="9">
    <source>
        <dbReference type="PROSITE" id="PS50860"/>
    </source>
</evidence>
<evidence type="ECO:0000256" key="8">
    <source>
        <dbReference type="ARBA" id="ARBA00053555"/>
    </source>
</evidence>
<dbReference type="SMART" id="SM00863">
    <property type="entry name" value="tRNA_SAD"/>
    <property type="match status" value="1"/>
</dbReference>
<evidence type="ECO:0000256" key="4">
    <source>
        <dbReference type="ARBA" id="ARBA00022490"/>
    </source>
</evidence>
<evidence type="ECO:0000256" key="7">
    <source>
        <dbReference type="ARBA" id="ARBA00022917"/>
    </source>
</evidence>
<dbReference type="SUPFAM" id="SSF50447">
    <property type="entry name" value="Translation proteins"/>
    <property type="match status" value="1"/>
</dbReference>
<accession>A0A6M2DGP9</accession>
<dbReference type="PROSITE" id="PS50860">
    <property type="entry name" value="AA_TRNA_LIGASE_II_ALA"/>
    <property type="match status" value="1"/>
</dbReference>
<dbReference type="GO" id="GO:0005737">
    <property type="term" value="C:cytoplasm"/>
    <property type="evidence" value="ECO:0007669"/>
    <property type="project" value="UniProtKB-SubCell"/>
</dbReference>
<dbReference type="PANTHER" id="PTHR43462">
    <property type="entry name" value="ALANYL-TRNA EDITING PROTEIN"/>
    <property type="match status" value="1"/>
</dbReference>
<dbReference type="Gene3D" id="3.30.980.10">
    <property type="entry name" value="Threonyl-trna Synthetase, Chain A, domain 2"/>
    <property type="match status" value="1"/>
</dbReference>